<dbReference type="PANTHER" id="PTHR30592">
    <property type="entry name" value="FORMATE DEHYDROGENASE"/>
    <property type="match status" value="1"/>
</dbReference>
<accession>A0AA43U9Q1</accession>
<evidence type="ECO:0000313" key="4">
    <source>
        <dbReference type="Proteomes" id="UP001168575"/>
    </source>
</evidence>
<dbReference type="PIRSF" id="PIRSF015626">
    <property type="entry name" value="FdhD"/>
    <property type="match status" value="1"/>
</dbReference>
<sequence length="273" mass="30367">MEVIDKFKGDEALDDLKIERLFPDGSTQQITQNVAIEHHMDVLVNTIPTFEVVCSPDNLANLVIGRLLTQGIVASADEIEQVYVCDYGTRAEVLLKDTAKADFTKKNIESVPTCCTGNKTLNSFFQTEEMPGEVTPIDWSNEWLFAMTTFFKNDSPSHKKSYGTHSCYISHKGQDFETERPLMCEDLGRHNALDKVVGQAVRSGYDLTQCMIFTSGRLPVDMVSKAIRARIPIIASKAVPTDAAIDLALKSKLTLICSAYPDSADLFLNFRNN</sequence>
<protein>
    <submittedName>
        <fullName evidence="3">Formate dehydrogenase accessory sulfurtransferase FdhD</fullName>
    </submittedName>
</protein>
<comment type="caution">
    <text evidence="3">The sequence shown here is derived from an EMBL/GenBank/DDBJ whole genome shotgun (WGS) entry which is preliminary data.</text>
</comment>
<dbReference type="PANTHER" id="PTHR30592:SF1">
    <property type="entry name" value="SULFUR CARRIER PROTEIN FDHD"/>
    <property type="match status" value="1"/>
</dbReference>
<evidence type="ECO:0000256" key="2">
    <source>
        <dbReference type="ARBA" id="ARBA00023150"/>
    </source>
</evidence>
<organism evidence="3 4">
    <name type="scientific">Phoenicibacter congonensis</name>
    <dbReference type="NCBI Taxonomy" id="1944646"/>
    <lineage>
        <taxon>Bacteria</taxon>
        <taxon>Bacillati</taxon>
        <taxon>Actinomycetota</taxon>
        <taxon>Coriobacteriia</taxon>
        <taxon>Eggerthellales</taxon>
        <taxon>Eggerthellaceae</taxon>
        <taxon>Phoenicibacter</taxon>
    </lineage>
</organism>
<dbReference type="Proteomes" id="UP001168575">
    <property type="component" value="Unassembled WGS sequence"/>
</dbReference>
<dbReference type="Gene3D" id="3.40.140.10">
    <property type="entry name" value="Cytidine Deaminase, domain 2"/>
    <property type="match status" value="1"/>
</dbReference>
<gene>
    <name evidence="3" type="ORF">Q3982_01070</name>
</gene>
<dbReference type="SUPFAM" id="SSF53927">
    <property type="entry name" value="Cytidine deaminase-like"/>
    <property type="match status" value="1"/>
</dbReference>
<keyword evidence="1" id="KW-0963">Cytoplasm</keyword>
<keyword evidence="4" id="KW-1185">Reference proteome</keyword>
<evidence type="ECO:0000256" key="1">
    <source>
        <dbReference type="ARBA" id="ARBA00022490"/>
    </source>
</evidence>
<reference evidence="3" key="1">
    <citation type="submission" date="2023-07" db="EMBL/GenBank/DDBJ databases">
        <title>Between Cages and Wild: Unraveling the Impact of Captivity on Animal Microbiomes and Antimicrobial Resistance.</title>
        <authorList>
            <person name="Schmartz G.P."/>
            <person name="Rehner J."/>
            <person name="Schuff M.J."/>
            <person name="Becker S.L."/>
            <person name="Kravczyk M."/>
            <person name="Gurevich A."/>
            <person name="Francke R."/>
            <person name="Mueller R."/>
            <person name="Keller V."/>
            <person name="Keller A."/>
        </authorList>
    </citation>
    <scope>NUCLEOTIDE SEQUENCE</scope>
    <source>
        <strain evidence="3">S12M_St_49</strain>
    </source>
</reference>
<dbReference type="InterPro" id="IPR003786">
    <property type="entry name" value="FdhD"/>
</dbReference>
<dbReference type="AlphaFoldDB" id="A0AA43U9Q1"/>
<keyword evidence="2" id="KW-0501">Molybdenum cofactor biosynthesis</keyword>
<dbReference type="InterPro" id="IPR016193">
    <property type="entry name" value="Cytidine_deaminase-like"/>
</dbReference>
<proteinExistence type="predicted"/>
<dbReference type="GO" id="GO:0016783">
    <property type="term" value="F:sulfurtransferase activity"/>
    <property type="evidence" value="ECO:0007669"/>
    <property type="project" value="InterPro"/>
</dbReference>
<evidence type="ECO:0000313" key="3">
    <source>
        <dbReference type="EMBL" id="MDO4841256.1"/>
    </source>
</evidence>
<dbReference type="Gene3D" id="3.10.20.10">
    <property type="match status" value="1"/>
</dbReference>
<name>A0AA43U9Q1_9ACTN</name>
<dbReference type="EMBL" id="JAUMVS010000007">
    <property type="protein sequence ID" value="MDO4841256.1"/>
    <property type="molecule type" value="Genomic_DNA"/>
</dbReference>
<dbReference type="Pfam" id="PF02634">
    <property type="entry name" value="FdhD-NarQ"/>
    <property type="match status" value="1"/>
</dbReference>
<dbReference type="GO" id="GO:0006777">
    <property type="term" value="P:Mo-molybdopterin cofactor biosynthetic process"/>
    <property type="evidence" value="ECO:0007669"/>
    <property type="project" value="UniProtKB-KW"/>
</dbReference>